<comment type="cofactor">
    <cofactor evidence="1">
        <name>Mg(2+)</name>
        <dbReference type="ChEBI" id="CHEBI:18420"/>
    </cofactor>
</comment>
<dbReference type="Gene3D" id="3.30.70.270">
    <property type="match status" value="1"/>
</dbReference>
<dbReference type="InterPro" id="IPR001633">
    <property type="entry name" value="EAL_dom"/>
</dbReference>
<dbReference type="CDD" id="cd01949">
    <property type="entry name" value="GGDEF"/>
    <property type="match status" value="1"/>
</dbReference>
<dbReference type="InterPro" id="IPR052155">
    <property type="entry name" value="Biofilm_reg_signaling"/>
</dbReference>
<dbReference type="SMART" id="SM00267">
    <property type="entry name" value="GGDEF"/>
    <property type="match status" value="1"/>
</dbReference>
<feature type="transmembrane region" description="Helical" evidence="2">
    <location>
        <begin position="12"/>
        <end position="31"/>
    </location>
</feature>
<dbReference type="Pfam" id="PF00990">
    <property type="entry name" value="GGDEF"/>
    <property type="match status" value="1"/>
</dbReference>
<keyword evidence="2" id="KW-0812">Transmembrane</keyword>
<dbReference type="InterPro" id="IPR035919">
    <property type="entry name" value="EAL_sf"/>
</dbReference>
<keyword evidence="2" id="KW-1133">Transmembrane helix</keyword>
<evidence type="ECO:0000256" key="1">
    <source>
        <dbReference type="ARBA" id="ARBA00001946"/>
    </source>
</evidence>
<evidence type="ECO:0000259" key="4">
    <source>
        <dbReference type="PROSITE" id="PS50887"/>
    </source>
</evidence>
<dbReference type="InterPro" id="IPR043128">
    <property type="entry name" value="Rev_trsase/Diguanyl_cyclase"/>
</dbReference>
<dbReference type="PROSITE" id="PS50883">
    <property type="entry name" value="EAL"/>
    <property type="match status" value="1"/>
</dbReference>
<dbReference type="CDD" id="cd01948">
    <property type="entry name" value="EAL"/>
    <property type="match status" value="1"/>
</dbReference>
<dbReference type="Pfam" id="PF00563">
    <property type="entry name" value="EAL"/>
    <property type="match status" value="1"/>
</dbReference>
<dbReference type="SUPFAM" id="SSF55073">
    <property type="entry name" value="Nucleotide cyclase"/>
    <property type="match status" value="1"/>
</dbReference>
<feature type="transmembrane region" description="Helical" evidence="2">
    <location>
        <begin position="298"/>
        <end position="316"/>
    </location>
</feature>
<protein>
    <submittedName>
        <fullName evidence="5">EAL domain-containing protein</fullName>
    </submittedName>
</protein>
<evidence type="ECO:0000259" key="3">
    <source>
        <dbReference type="PROSITE" id="PS50883"/>
    </source>
</evidence>
<name>A0AA41WYU9_9ALTE</name>
<evidence type="ECO:0000256" key="2">
    <source>
        <dbReference type="SAM" id="Phobius"/>
    </source>
</evidence>
<dbReference type="NCBIfam" id="TIGR00254">
    <property type="entry name" value="GGDEF"/>
    <property type="match status" value="1"/>
</dbReference>
<dbReference type="SUPFAM" id="SSF141868">
    <property type="entry name" value="EAL domain-like"/>
    <property type="match status" value="1"/>
</dbReference>
<dbReference type="InterPro" id="IPR000160">
    <property type="entry name" value="GGDEF_dom"/>
</dbReference>
<dbReference type="PANTHER" id="PTHR44757:SF2">
    <property type="entry name" value="BIOFILM ARCHITECTURE MAINTENANCE PROTEIN MBAA"/>
    <property type="match status" value="1"/>
</dbReference>
<dbReference type="PANTHER" id="PTHR44757">
    <property type="entry name" value="DIGUANYLATE CYCLASE DGCP"/>
    <property type="match status" value="1"/>
</dbReference>
<proteinExistence type="predicted"/>
<evidence type="ECO:0000313" key="6">
    <source>
        <dbReference type="Proteomes" id="UP001165413"/>
    </source>
</evidence>
<dbReference type="Gene3D" id="3.20.20.450">
    <property type="entry name" value="EAL domain"/>
    <property type="match status" value="1"/>
</dbReference>
<keyword evidence="2" id="KW-0472">Membrane</keyword>
<comment type="caution">
    <text evidence="5">The sequence shown here is derived from an EMBL/GenBank/DDBJ whole genome shotgun (WGS) entry which is preliminary data.</text>
</comment>
<accession>A0AA41WYU9</accession>
<reference evidence="5" key="1">
    <citation type="submission" date="2022-07" db="EMBL/GenBank/DDBJ databases">
        <title>Characterization of the Novel Bacterium Alteromonas immobilis LMIT006 and Alteromonas gregis LMIT007.</title>
        <authorList>
            <person name="Lin X."/>
        </authorList>
    </citation>
    <scope>NUCLEOTIDE SEQUENCE</scope>
    <source>
        <strain evidence="5">LMIT007</strain>
    </source>
</reference>
<organism evidence="5 6">
    <name type="scientific">Opacimonas viscosa</name>
    <dbReference type="NCBI Taxonomy" id="2961944"/>
    <lineage>
        <taxon>Bacteria</taxon>
        <taxon>Pseudomonadati</taxon>
        <taxon>Pseudomonadota</taxon>
        <taxon>Gammaproteobacteria</taxon>
        <taxon>Alteromonadales</taxon>
        <taxon>Alteromonadaceae</taxon>
        <taxon>Opacimonas</taxon>
    </lineage>
</organism>
<dbReference type="Proteomes" id="UP001165413">
    <property type="component" value="Unassembled WGS sequence"/>
</dbReference>
<keyword evidence="6" id="KW-1185">Reference proteome</keyword>
<dbReference type="AlphaFoldDB" id="A0AA41WYU9"/>
<dbReference type="InterPro" id="IPR029787">
    <property type="entry name" value="Nucleotide_cyclase"/>
</dbReference>
<evidence type="ECO:0000313" key="5">
    <source>
        <dbReference type="EMBL" id="MCP3429049.1"/>
    </source>
</evidence>
<gene>
    <name evidence="5" type="ORF">NLF92_08845</name>
</gene>
<dbReference type="SMART" id="SM00052">
    <property type="entry name" value="EAL"/>
    <property type="match status" value="1"/>
</dbReference>
<dbReference type="RefSeq" id="WP_254100953.1">
    <property type="nucleotide sequence ID" value="NZ_JANATA010000014.1"/>
</dbReference>
<dbReference type="GO" id="GO:0003824">
    <property type="term" value="F:catalytic activity"/>
    <property type="evidence" value="ECO:0007669"/>
    <property type="project" value="UniProtKB-ARBA"/>
</dbReference>
<feature type="domain" description="EAL" evidence="3">
    <location>
        <begin position="561"/>
        <end position="815"/>
    </location>
</feature>
<dbReference type="EMBL" id="JANATA010000014">
    <property type="protein sequence ID" value="MCP3429049.1"/>
    <property type="molecule type" value="Genomic_DNA"/>
</dbReference>
<dbReference type="PROSITE" id="PS50887">
    <property type="entry name" value="GGDEF"/>
    <property type="match status" value="1"/>
</dbReference>
<sequence length="834" mass="95089">MRKFISVGQKIFLTLIILLALAFTVLTFLIVSTTESNLSHFKQDKAAVFAQEFNLYVQEQNEQLKTLITELTHIENMTVDDLSNTLLRLFNQGAVTDYWLLDNATQNLVISPEFIHTGSPNEVTAMIEVPTSSSIILPSNPAAVNHIQCTLTCNVHTDFAITIDSKMFTLFIITPLHHAVDLLQKSHSLQAAIGTVDFSLEQRWQAESLPSVYSATDLLHQALLGQLNSKFAQDAIFDIGIVKEQEGQYYYLIMLPIVNALAAEIPATSPPVTGQKYLLITMDISEYYLNVLKFNHNIIYTALVLFILSTSIFYFLTIPYKRRLQDLAERIPLLNKIDYKTFKKNKREYEVAFVDEIDQLDEAANKLVDELHSMQEKIDLERVKLQQMALYDELTNLPNRNMLTEHLNHLIRKQKRHNTHFAVMLLDVDDFKKINDGHGHSIGDQLLQKVANRLQAMLRSEDIVCRFGGDEFVMVADDILDLDALRVFGEKVLSCFAEPIHIDNIQFHVSGSLGLTLCSSSSMTSEELLRQADTAMYRAKVVKGNSLQIYDAELNRIVVDKIELESEARLALENDNFYLALQPLIDIKNNHVIGFEALLRWRHPVKGLISPDEFIPVLEKSSFMIQLDYYVIERSMKVIKALDNMGYTEQFLAINLSASQFLDPKLCGFIKRMLVHYGVDPQRVEFELTETTLASDIKVATKIMKDIRELGVQLSIDDFGTGYSSLNYLRSMPVNKIKIDRTFIMGITENPADRQIVKSTIDMVHNMNMQIVAEGIEQVEQLATLRDMGCDIAQGFYISKPIPEHQLASMLDKIILNNIWIHEFKLSREIKFFN</sequence>
<dbReference type="FunFam" id="3.30.70.270:FF:000001">
    <property type="entry name" value="Diguanylate cyclase domain protein"/>
    <property type="match status" value="1"/>
</dbReference>
<feature type="domain" description="GGDEF" evidence="4">
    <location>
        <begin position="419"/>
        <end position="552"/>
    </location>
</feature>